<dbReference type="EMBL" id="LAZR01012903">
    <property type="protein sequence ID" value="KKM24556.1"/>
    <property type="molecule type" value="Genomic_DNA"/>
</dbReference>
<sequence>MSTRELDEWLQSGEYARLTRHRLFPEEPYYGMKCIQCERIVPYRRRDMLCDTCREEE</sequence>
<evidence type="ECO:0000313" key="1">
    <source>
        <dbReference type="EMBL" id="KKM24556.1"/>
    </source>
</evidence>
<comment type="caution">
    <text evidence="1">The sequence shown here is derived from an EMBL/GenBank/DDBJ whole genome shotgun (WGS) entry which is preliminary data.</text>
</comment>
<proteinExistence type="predicted"/>
<protein>
    <submittedName>
        <fullName evidence="1">Uncharacterized protein</fullName>
    </submittedName>
</protein>
<name>A0A0F9IAD9_9ZZZZ</name>
<dbReference type="AlphaFoldDB" id="A0A0F9IAD9"/>
<gene>
    <name evidence="1" type="ORF">LCGC14_1603920</name>
</gene>
<reference evidence="1" key="1">
    <citation type="journal article" date="2015" name="Nature">
        <title>Complex archaea that bridge the gap between prokaryotes and eukaryotes.</title>
        <authorList>
            <person name="Spang A."/>
            <person name="Saw J.H."/>
            <person name="Jorgensen S.L."/>
            <person name="Zaremba-Niedzwiedzka K."/>
            <person name="Martijn J."/>
            <person name="Lind A.E."/>
            <person name="van Eijk R."/>
            <person name="Schleper C."/>
            <person name="Guy L."/>
            <person name="Ettema T.J."/>
        </authorList>
    </citation>
    <scope>NUCLEOTIDE SEQUENCE</scope>
</reference>
<organism evidence="1">
    <name type="scientific">marine sediment metagenome</name>
    <dbReference type="NCBI Taxonomy" id="412755"/>
    <lineage>
        <taxon>unclassified sequences</taxon>
        <taxon>metagenomes</taxon>
        <taxon>ecological metagenomes</taxon>
    </lineage>
</organism>
<accession>A0A0F9IAD9</accession>